<comment type="caution">
    <text evidence="4">The sequence shown here is derived from an EMBL/GenBank/DDBJ whole genome shotgun (WGS) entry which is preliminary data.</text>
</comment>
<evidence type="ECO:0000313" key="4">
    <source>
        <dbReference type="EMBL" id="PWN00957.1"/>
    </source>
</evidence>
<evidence type="ECO:0000256" key="3">
    <source>
        <dbReference type="SAM" id="SignalP"/>
    </source>
</evidence>
<feature type="transmembrane region" description="Helical" evidence="2">
    <location>
        <begin position="285"/>
        <end position="304"/>
    </location>
</feature>
<keyword evidence="2" id="KW-0812">Transmembrane</keyword>
<accession>A0A316T9P9</accession>
<sequence length="309" mass="30382">MFVRSTILRRSAAALLAAVGSLSLAQPVAGATAPAAAACRGSTGVTAFVDFAELGGGVTGGCDQDGGDRSAAEVFRDAGYTLEYSQQPGMNGYVCKVQGKPADGDCASNDSFWSLWWSDGESGRWVFSNRGVGSLEVPDGGYVAWAWHEGAGQAAPPAVVPTPRQDSGPNDDNGGNGNGNGNGNNGDGGSGDDVSGDGPGDEATSPAPSATSTTAATDGTTSSAKKSGAGMSKGRKSRATQASDPTSDTSDSALPGAAEITAGPPPSGDLATDDPGEDGSAVPTWIGIGLAAAVLGAAGVVTVLRRRAG</sequence>
<feature type="compositionally biased region" description="Low complexity" evidence="1">
    <location>
        <begin position="239"/>
        <end position="253"/>
    </location>
</feature>
<evidence type="ECO:0000313" key="5">
    <source>
        <dbReference type="Proteomes" id="UP000245507"/>
    </source>
</evidence>
<dbReference type="AlphaFoldDB" id="A0A316T9P9"/>
<protein>
    <recommendedName>
        <fullName evidence="6">Gram-positive cocci surface proteins LPxTG domain-containing protein</fullName>
    </recommendedName>
</protein>
<organism evidence="4 5">
    <name type="scientific">Nocardioides silvaticus</name>
    <dbReference type="NCBI Taxonomy" id="2201891"/>
    <lineage>
        <taxon>Bacteria</taxon>
        <taxon>Bacillati</taxon>
        <taxon>Actinomycetota</taxon>
        <taxon>Actinomycetes</taxon>
        <taxon>Propionibacteriales</taxon>
        <taxon>Nocardioidaceae</taxon>
        <taxon>Nocardioides</taxon>
    </lineage>
</organism>
<name>A0A316T9P9_9ACTN</name>
<dbReference type="Proteomes" id="UP000245507">
    <property type="component" value="Unassembled WGS sequence"/>
</dbReference>
<keyword evidence="3" id="KW-0732">Signal</keyword>
<feature type="compositionally biased region" description="Gly residues" evidence="1">
    <location>
        <begin position="174"/>
        <end position="191"/>
    </location>
</feature>
<feature type="region of interest" description="Disordered" evidence="1">
    <location>
        <begin position="154"/>
        <end position="282"/>
    </location>
</feature>
<gene>
    <name evidence="4" type="ORF">DJ010_21115</name>
</gene>
<reference evidence="4 5" key="1">
    <citation type="submission" date="2018-05" db="EMBL/GenBank/DDBJ databases">
        <title>Nocardioides silvaticus genome.</title>
        <authorList>
            <person name="Li C."/>
            <person name="Wang G."/>
        </authorList>
    </citation>
    <scope>NUCLEOTIDE SEQUENCE [LARGE SCALE GENOMIC DNA]</scope>
    <source>
        <strain evidence="4 5">CCTCC AB 2018079</strain>
    </source>
</reference>
<feature type="compositionally biased region" description="Low complexity" evidence="1">
    <location>
        <begin position="201"/>
        <end position="232"/>
    </location>
</feature>
<evidence type="ECO:0000256" key="2">
    <source>
        <dbReference type="SAM" id="Phobius"/>
    </source>
</evidence>
<feature type="chain" id="PRO_5038960261" description="Gram-positive cocci surface proteins LPxTG domain-containing protein" evidence="3">
    <location>
        <begin position="26"/>
        <end position="309"/>
    </location>
</feature>
<keyword evidence="2" id="KW-0472">Membrane</keyword>
<keyword evidence="2" id="KW-1133">Transmembrane helix</keyword>
<proteinExistence type="predicted"/>
<evidence type="ECO:0008006" key="6">
    <source>
        <dbReference type="Google" id="ProtNLM"/>
    </source>
</evidence>
<evidence type="ECO:0000256" key="1">
    <source>
        <dbReference type="SAM" id="MobiDB-lite"/>
    </source>
</evidence>
<feature type="signal peptide" evidence="3">
    <location>
        <begin position="1"/>
        <end position="25"/>
    </location>
</feature>
<dbReference type="EMBL" id="QGDD01000013">
    <property type="protein sequence ID" value="PWN00957.1"/>
    <property type="molecule type" value="Genomic_DNA"/>
</dbReference>
<keyword evidence="5" id="KW-1185">Reference proteome</keyword>